<comment type="catalytic activity">
    <reaction evidence="4">
        <text>D-galactosamine 6-phosphate + H2O = D-tagatopyranose 1-phosphate + NH4(+)</text>
        <dbReference type="Rhea" id="RHEA:47680"/>
        <dbReference type="ChEBI" id="CHEBI:15377"/>
        <dbReference type="ChEBI" id="CHEBI:28938"/>
        <dbReference type="ChEBI" id="CHEBI:71674"/>
        <dbReference type="ChEBI" id="CHEBI:138150"/>
    </reaction>
</comment>
<dbReference type="EMBL" id="MIKB01000014">
    <property type="protein sequence ID" value="OEG15788.1"/>
    <property type="molecule type" value="Genomic_DNA"/>
</dbReference>
<dbReference type="GO" id="GO:1901135">
    <property type="term" value="P:carbohydrate derivative metabolic process"/>
    <property type="evidence" value="ECO:0007669"/>
    <property type="project" value="InterPro"/>
</dbReference>
<dbReference type="PROSITE" id="PS51464">
    <property type="entry name" value="SIS"/>
    <property type="match status" value="2"/>
</dbReference>
<evidence type="ECO:0000259" key="5">
    <source>
        <dbReference type="PROSITE" id="PS51464"/>
    </source>
</evidence>
<keyword evidence="2" id="KW-0677">Repeat</keyword>
<evidence type="ECO:0000256" key="2">
    <source>
        <dbReference type="ARBA" id="ARBA00022737"/>
    </source>
</evidence>
<evidence type="ECO:0000256" key="3">
    <source>
        <dbReference type="ARBA" id="ARBA00022801"/>
    </source>
</evidence>
<dbReference type="CDD" id="cd05008">
    <property type="entry name" value="SIS_GlmS_GlmD_1"/>
    <property type="match status" value="1"/>
</dbReference>
<dbReference type="GO" id="GO:0005886">
    <property type="term" value="C:plasma membrane"/>
    <property type="evidence" value="ECO:0007669"/>
    <property type="project" value="TreeGrafter"/>
</dbReference>
<gene>
    <name evidence="6" type="primary">agaS</name>
    <name evidence="6" type="ORF">BCR23_06470</name>
</gene>
<reference evidence="7" key="1">
    <citation type="submission" date="2016-09" db="EMBL/GenBank/DDBJ databases">
        <authorList>
            <person name="Gulvik C.A."/>
        </authorList>
    </citation>
    <scope>NUCLEOTIDE SEQUENCE [LARGE SCALE GENOMIC DNA]</scope>
    <source>
        <strain evidence="7">LMG 26306</strain>
    </source>
</reference>
<dbReference type="Gene3D" id="3.40.50.10490">
    <property type="entry name" value="Glucose-6-phosphate isomerase like protein, domain 1"/>
    <property type="match status" value="2"/>
</dbReference>
<dbReference type="Proteomes" id="UP000094764">
    <property type="component" value="Unassembled WGS sequence"/>
</dbReference>
<dbReference type="Pfam" id="PF01380">
    <property type="entry name" value="SIS"/>
    <property type="match status" value="1"/>
</dbReference>
<dbReference type="GO" id="GO:0016853">
    <property type="term" value="F:isomerase activity"/>
    <property type="evidence" value="ECO:0007669"/>
    <property type="project" value="UniProtKB-KW"/>
</dbReference>
<sequence length="392" mass="43223">MELFKETKANLEKLGAAITTQEIKQQPVLWKEAFDNYQDQQKKIDQFISSIVAEEKGKKIRVIFTGAGTSAYVGDSITPYLNHKGDHTNFMFESIPTTNIVSNPYDYLQAEVPTILVSFARSGNSPESVATVKLAKQLVKKLYQITITCAKDGQLAQEASGDGHNLLLLMPEKSNDLGFAMTGSFTCMLLSALLIFDESTLAEKTLFVQKVIQMGDEAISREKEIDELMAVSFDRIAYLGSGSLAGLTREAQLKVLELTAGKVATIFDSSVGFRHGPKSFIDEKTIVFVFVTNNEYTRKYDLDIAEEIKADNIAAKIVTLDVDGADNFSGQRFAYSEGVELPEAYLVLPYVLFAQTVAIHSSINVQNKPDTPSATGTVNRVVKGVNIYEYLD</sequence>
<dbReference type="InterPro" id="IPR035466">
    <property type="entry name" value="GlmS/AgaS_SIS"/>
</dbReference>
<organism evidence="6 7">
    <name type="scientific">Enterococcus quebecensis</name>
    <dbReference type="NCBI Taxonomy" id="903983"/>
    <lineage>
        <taxon>Bacteria</taxon>
        <taxon>Bacillati</taxon>
        <taxon>Bacillota</taxon>
        <taxon>Bacilli</taxon>
        <taxon>Lactobacillales</taxon>
        <taxon>Enterococcaceae</taxon>
        <taxon>Enterococcus</taxon>
    </lineage>
</organism>
<dbReference type="InterPro" id="IPR035464">
    <property type="entry name" value="SIS_AgaS"/>
</dbReference>
<dbReference type="STRING" id="903983.BCR23_06470"/>
<keyword evidence="6" id="KW-0413">Isomerase</keyword>
<dbReference type="PANTHER" id="PTHR32502">
    <property type="entry name" value="N-ACETYLGALACTOSAMINE PERMEASE II COMPONENT-RELATED"/>
    <property type="match status" value="1"/>
</dbReference>
<dbReference type="GO" id="GO:0009401">
    <property type="term" value="P:phosphoenolpyruvate-dependent sugar phosphotransferase system"/>
    <property type="evidence" value="ECO:0007669"/>
    <property type="project" value="TreeGrafter"/>
</dbReference>
<dbReference type="GO" id="GO:0097367">
    <property type="term" value="F:carbohydrate derivative binding"/>
    <property type="evidence" value="ECO:0007669"/>
    <property type="project" value="InterPro"/>
</dbReference>
<dbReference type="InterPro" id="IPR001347">
    <property type="entry name" value="SIS_dom"/>
</dbReference>
<dbReference type="OrthoDB" id="9779207at2"/>
<name>A0A1E5GSX7_9ENTE</name>
<accession>A0A1E5GSX7</accession>
<dbReference type="CDD" id="cd05010">
    <property type="entry name" value="SIS_AgaS_like"/>
    <property type="match status" value="1"/>
</dbReference>
<dbReference type="GO" id="GO:0016787">
    <property type="term" value="F:hydrolase activity"/>
    <property type="evidence" value="ECO:0007669"/>
    <property type="project" value="UniProtKB-KW"/>
</dbReference>
<evidence type="ECO:0000313" key="7">
    <source>
        <dbReference type="Proteomes" id="UP000094764"/>
    </source>
</evidence>
<proteinExistence type="inferred from homology"/>
<dbReference type="RefSeq" id="WP_069634989.1">
    <property type="nucleotide sequence ID" value="NZ_JXKZ01000012.1"/>
</dbReference>
<dbReference type="SUPFAM" id="SSF53697">
    <property type="entry name" value="SIS domain"/>
    <property type="match status" value="1"/>
</dbReference>
<dbReference type="AlphaFoldDB" id="A0A1E5GSX7"/>
<feature type="domain" description="SIS" evidence="5">
    <location>
        <begin position="52"/>
        <end position="206"/>
    </location>
</feature>
<protein>
    <submittedName>
        <fullName evidence="6">Tagatose-6-phosphate ketose isomerase</fullName>
    </submittedName>
</protein>
<comment type="caution">
    <text evidence="6">The sequence shown here is derived from an EMBL/GenBank/DDBJ whole genome shotgun (WGS) entry which is preliminary data.</text>
</comment>
<evidence type="ECO:0000256" key="4">
    <source>
        <dbReference type="ARBA" id="ARBA00029292"/>
    </source>
</evidence>
<feature type="domain" description="SIS" evidence="5">
    <location>
        <begin position="225"/>
        <end position="372"/>
    </location>
</feature>
<evidence type="ECO:0000256" key="1">
    <source>
        <dbReference type="ARBA" id="ARBA00007748"/>
    </source>
</evidence>
<evidence type="ECO:0000313" key="6">
    <source>
        <dbReference type="EMBL" id="OEG15788.1"/>
    </source>
</evidence>
<keyword evidence="7" id="KW-1185">Reference proteome</keyword>
<dbReference type="InterPro" id="IPR046348">
    <property type="entry name" value="SIS_dom_sf"/>
</dbReference>
<dbReference type="InterPro" id="IPR050303">
    <property type="entry name" value="GatZ_KbaZ_carbometab"/>
</dbReference>
<comment type="similarity">
    <text evidence="1">Belongs to the SIS family. AgaS subfamily.</text>
</comment>
<keyword evidence="3" id="KW-0378">Hydrolase</keyword>
<dbReference type="PATRIC" id="fig|903983.4.peg.656"/>
<dbReference type="PANTHER" id="PTHR32502:SF3">
    <property type="entry name" value="D-GALACTOSAMINE-6-PHOSPHATE DEAMINASE AGAS-RELATED"/>
    <property type="match status" value="1"/>
</dbReference>